<evidence type="ECO:0000256" key="4">
    <source>
        <dbReference type="ARBA" id="ARBA00023125"/>
    </source>
</evidence>
<keyword evidence="2" id="KW-0805">Transcription regulation</keyword>
<feature type="domain" description="RNA polymerase sigma factor 70 region 4 type 2" evidence="8">
    <location>
        <begin position="79"/>
        <end position="119"/>
    </location>
</feature>
<dbReference type="Gene3D" id="1.10.1740.10">
    <property type="match status" value="1"/>
</dbReference>
<comment type="caution">
    <text evidence="9">The sequence shown here is derived from an EMBL/GenBank/DDBJ whole genome shotgun (WGS) entry which is preliminary data.</text>
</comment>
<proteinExistence type="inferred from homology"/>
<dbReference type="EMBL" id="DXGD01000183">
    <property type="protein sequence ID" value="HIW99496.1"/>
    <property type="molecule type" value="Genomic_DNA"/>
</dbReference>
<keyword evidence="4" id="KW-0238">DNA-binding</keyword>
<dbReference type="Pfam" id="PF04542">
    <property type="entry name" value="Sigma70_r2"/>
    <property type="match status" value="1"/>
</dbReference>
<gene>
    <name evidence="9" type="ORF">H9871_05075</name>
</gene>
<reference evidence="9" key="2">
    <citation type="submission" date="2021-04" db="EMBL/GenBank/DDBJ databases">
        <authorList>
            <person name="Gilroy R."/>
        </authorList>
    </citation>
    <scope>NUCLEOTIDE SEQUENCE</scope>
    <source>
        <strain evidence="9">ChiHejej3B27-3195</strain>
    </source>
</reference>
<evidence type="ECO:0000256" key="2">
    <source>
        <dbReference type="ARBA" id="ARBA00023015"/>
    </source>
</evidence>
<dbReference type="SUPFAM" id="SSF88946">
    <property type="entry name" value="Sigma2 domain of RNA polymerase sigma factors"/>
    <property type="match status" value="1"/>
</dbReference>
<dbReference type="Proteomes" id="UP000824151">
    <property type="component" value="Unassembled WGS sequence"/>
</dbReference>
<protein>
    <submittedName>
        <fullName evidence="9">RNA polymerase sigma factor</fullName>
    </submittedName>
</protein>
<evidence type="ECO:0000259" key="7">
    <source>
        <dbReference type="Pfam" id="PF04542"/>
    </source>
</evidence>
<dbReference type="GO" id="GO:0006352">
    <property type="term" value="P:DNA-templated transcription initiation"/>
    <property type="evidence" value="ECO:0007669"/>
    <property type="project" value="InterPro"/>
</dbReference>
<dbReference type="SUPFAM" id="SSF88659">
    <property type="entry name" value="Sigma3 and sigma4 domains of RNA polymerase sigma factors"/>
    <property type="match status" value="1"/>
</dbReference>
<reference evidence="9" key="1">
    <citation type="journal article" date="2021" name="PeerJ">
        <title>Extensive microbial diversity within the chicken gut microbiome revealed by metagenomics and culture.</title>
        <authorList>
            <person name="Gilroy R."/>
            <person name="Ravi A."/>
            <person name="Getino M."/>
            <person name="Pursley I."/>
            <person name="Horton D.L."/>
            <person name="Alikhan N.F."/>
            <person name="Baker D."/>
            <person name="Gharbi K."/>
            <person name="Hall N."/>
            <person name="Watson M."/>
            <person name="Adriaenssens E.M."/>
            <person name="Foster-Nyarko E."/>
            <person name="Jarju S."/>
            <person name="Secka A."/>
            <person name="Antonio M."/>
            <person name="Oren A."/>
            <person name="Chaudhuri R.R."/>
            <person name="La Ragione R."/>
            <person name="Hildebrand F."/>
            <person name="Pallen M.J."/>
        </authorList>
    </citation>
    <scope>NUCLEOTIDE SEQUENCE</scope>
    <source>
        <strain evidence="9">ChiHejej3B27-3195</strain>
    </source>
</reference>
<keyword evidence="5" id="KW-0804">Transcription</keyword>
<sequence length="150" mass="16506">ADDAWQETFLSALRAWPDLPEETIIEAWLVRVAQRKTVDIVRANARRAVPCDEAVSAATDRRTQDVGLQDEAAQIWHDVARLPERQRLALAYHYLGDLPHAETAGIIGGSAAAVRRAAADGIASLRQQYAAGAQTTPDQPHNPRQEGEHR</sequence>
<feature type="compositionally biased region" description="Basic and acidic residues" evidence="6">
    <location>
        <begin position="141"/>
        <end position="150"/>
    </location>
</feature>
<dbReference type="InterPro" id="IPR007627">
    <property type="entry name" value="RNA_pol_sigma70_r2"/>
</dbReference>
<dbReference type="PANTHER" id="PTHR43133:SF8">
    <property type="entry name" value="RNA POLYMERASE SIGMA FACTOR HI_1459-RELATED"/>
    <property type="match status" value="1"/>
</dbReference>
<dbReference type="AlphaFoldDB" id="A0A9D1S0A5"/>
<evidence type="ECO:0000256" key="1">
    <source>
        <dbReference type="ARBA" id="ARBA00010641"/>
    </source>
</evidence>
<name>A0A9D1S0A5_9MICC</name>
<dbReference type="InterPro" id="IPR013325">
    <property type="entry name" value="RNA_pol_sigma_r2"/>
</dbReference>
<dbReference type="GO" id="GO:0016987">
    <property type="term" value="F:sigma factor activity"/>
    <property type="evidence" value="ECO:0007669"/>
    <property type="project" value="UniProtKB-KW"/>
</dbReference>
<dbReference type="InterPro" id="IPR036388">
    <property type="entry name" value="WH-like_DNA-bd_sf"/>
</dbReference>
<dbReference type="InterPro" id="IPR013324">
    <property type="entry name" value="RNA_pol_sigma_r3/r4-like"/>
</dbReference>
<evidence type="ECO:0000256" key="5">
    <source>
        <dbReference type="ARBA" id="ARBA00023163"/>
    </source>
</evidence>
<evidence type="ECO:0000259" key="8">
    <source>
        <dbReference type="Pfam" id="PF08281"/>
    </source>
</evidence>
<dbReference type="Pfam" id="PF08281">
    <property type="entry name" value="Sigma70_r4_2"/>
    <property type="match status" value="1"/>
</dbReference>
<keyword evidence="3" id="KW-0731">Sigma factor</keyword>
<feature type="non-terminal residue" evidence="9">
    <location>
        <position position="1"/>
    </location>
</feature>
<dbReference type="InterPro" id="IPR039425">
    <property type="entry name" value="RNA_pol_sigma-70-like"/>
</dbReference>
<evidence type="ECO:0000256" key="3">
    <source>
        <dbReference type="ARBA" id="ARBA00023082"/>
    </source>
</evidence>
<feature type="domain" description="RNA polymerase sigma-70 region 2" evidence="7">
    <location>
        <begin position="1"/>
        <end position="47"/>
    </location>
</feature>
<dbReference type="PANTHER" id="PTHR43133">
    <property type="entry name" value="RNA POLYMERASE ECF-TYPE SIGMA FACTO"/>
    <property type="match status" value="1"/>
</dbReference>
<organism evidence="9 10">
    <name type="scientific">Candidatus Nesterenkonia stercoripullorum</name>
    <dbReference type="NCBI Taxonomy" id="2838701"/>
    <lineage>
        <taxon>Bacteria</taxon>
        <taxon>Bacillati</taxon>
        <taxon>Actinomycetota</taxon>
        <taxon>Actinomycetes</taxon>
        <taxon>Micrococcales</taxon>
        <taxon>Micrococcaceae</taxon>
        <taxon>Nesterenkonia</taxon>
    </lineage>
</organism>
<evidence type="ECO:0000313" key="9">
    <source>
        <dbReference type="EMBL" id="HIW99496.1"/>
    </source>
</evidence>
<dbReference type="Gene3D" id="1.10.10.10">
    <property type="entry name" value="Winged helix-like DNA-binding domain superfamily/Winged helix DNA-binding domain"/>
    <property type="match status" value="1"/>
</dbReference>
<evidence type="ECO:0000256" key="6">
    <source>
        <dbReference type="SAM" id="MobiDB-lite"/>
    </source>
</evidence>
<feature type="region of interest" description="Disordered" evidence="6">
    <location>
        <begin position="128"/>
        <end position="150"/>
    </location>
</feature>
<dbReference type="InterPro" id="IPR013249">
    <property type="entry name" value="RNA_pol_sigma70_r4_t2"/>
</dbReference>
<dbReference type="GO" id="GO:0003677">
    <property type="term" value="F:DNA binding"/>
    <property type="evidence" value="ECO:0007669"/>
    <property type="project" value="UniProtKB-KW"/>
</dbReference>
<comment type="similarity">
    <text evidence="1">Belongs to the sigma-70 factor family. ECF subfamily.</text>
</comment>
<evidence type="ECO:0000313" key="10">
    <source>
        <dbReference type="Proteomes" id="UP000824151"/>
    </source>
</evidence>
<accession>A0A9D1S0A5</accession>